<dbReference type="Proteomes" id="UP000316621">
    <property type="component" value="Chromosome 4"/>
</dbReference>
<evidence type="ECO:0000313" key="1">
    <source>
        <dbReference type="EMBL" id="RZC58972.1"/>
    </source>
</evidence>
<reference evidence="1 2" key="1">
    <citation type="journal article" date="2018" name="Science">
        <title>The opium poppy genome and morphinan production.</title>
        <authorList>
            <person name="Guo L."/>
            <person name="Winzer T."/>
            <person name="Yang X."/>
            <person name="Li Y."/>
            <person name="Ning Z."/>
            <person name="He Z."/>
            <person name="Teodor R."/>
            <person name="Lu Y."/>
            <person name="Bowser T.A."/>
            <person name="Graham I.A."/>
            <person name="Ye K."/>
        </authorList>
    </citation>
    <scope>NUCLEOTIDE SEQUENCE [LARGE SCALE GENOMIC DNA]</scope>
    <source>
        <strain evidence="2">cv. HN1</strain>
        <tissue evidence="1">Leaves</tissue>
    </source>
</reference>
<proteinExistence type="predicted"/>
<accession>A0A4Y7JG06</accession>
<dbReference type="Gramene" id="RZC58972">
    <property type="protein sequence ID" value="RZC58972"/>
    <property type="gene ID" value="C5167_006277"/>
</dbReference>
<name>A0A4Y7JG06_PAPSO</name>
<keyword evidence="2" id="KW-1185">Reference proteome</keyword>
<organism evidence="1 2">
    <name type="scientific">Papaver somniferum</name>
    <name type="common">Opium poppy</name>
    <dbReference type="NCBI Taxonomy" id="3469"/>
    <lineage>
        <taxon>Eukaryota</taxon>
        <taxon>Viridiplantae</taxon>
        <taxon>Streptophyta</taxon>
        <taxon>Embryophyta</taxon>
        <taxon>Tracheophyta</taxon>
        <taxon>Spermatophyta</taxon>
        <taxon>Magnoliopsida</taxon>
        <taxon>Ranunculales</taxon>
        <taxon>Papaveraceae</taxon>
        <taxon>Papaveroideae</taxon>
        <taxon>Papaver</taxon>
    </lineage>
</organism>
<sequence length="79" mass="8587">MDLSGGFLPNRRQLQTFNIVNNMNPSFGGNLAICRVALKVSTNSIFFRACMGDPSTGYCLKLKDSEPEVIDSVGAETEV</sequence>
<dbReference type="EMBL" id="CM010718">
    <property type="protein sequence ID" value="RZC58972.1"/>
    <property type="molecule type" value="Genomic_DNA"/>
</dbReference>
<protein>
    <submittedName>
        <fullName evidence="1">Uncharacterized protein</fullName>
    </submittedName>
</protein>
<gene>
    <name evidence="1" type="ORF">C5167_006277</name>
</gene>
<dbReference type="AlphaFoldDB" id="A0A4Y7JG06"/>
<evidence type="ECO:0000313" key="2">
    <source>
        <dbReference type="Proteomes" id="UP000316621"/>
    </source>
</evidence>